<keyword evidence="1" id="KW-0812">Transmembrane</keyword>
<accession>A0A645D4H1</accession>
<feature type="transmembrane region" description="Helical" evidence="1">
    <location>
        <begin position="52"/>
        <end position="81"/>
    </location>
</feature>
<dbReference type="EMBL" id="VSSQ01032738">
    <property type="protein sequence ID" value="MPM84101.1"/>
    <property type="molecule type" value="Genomic_DNA"/>
</dbReference>
<proteinExistence type="predicted"/>
<keyword evidence="1" id="KW-0472">Membrane</keyword>
<evidence type="ECO:0000256" key="1">
    <source>
        <dbReference type="SAM" id="Phobius"/>
    </source>
</evidence>
<name>A0A645D4H1_9ZZZZ</name>
<feature type="transmembrane region" description="Helical" evidence="1">
    <location>
        <begin position="24"/>
        <end position="46"/>
    </location>
</feature>
<sequence length="193" mass="19906">MPDIRPASQNGKDKASIDKSPGAWAVKTVVMTLVISFSLSLFASTVLLGVNIYLALLLLLFFVSVGIGFDIVGTAVTAAIGPPFHSMASRRVPGAAEALYLIGNADKVANVCNDVVGDISGIISGTATAVIVSAFFRGSGVLIPTMMTALVAALTVGGKALGKGFAIKKCNDIVFFVARAWHGIKGVFGMSDK</sequence>
<evidence type="ECO:0000313" key="2">
    <source>
        <dbReference type="EMBL" id="MPM84101.1"/>
    </source>
</evidence>
<reference evidence="2" key="1">
    <citation type="submission" date="2019-08" db="EMBL/GenBank/DDBJ databases">
        <authorList>
            <person name="Kucharzyk K."/>
            <person name="Murdoch R.W."/>
            <person name="Higgins S."/>
            <person name="Loffler F."/>
        </authorList>
    </citation>
    <scope>NUCLEOTIDE SEQUENCE</scope>
</reference>
<protein>
    <submittedName>
        <fullName evidence="2">Uncharacterized protein</fullName>
    </submittedName>
</protein>
<comment type="caution">
    <text evidence="2">The sequence shown here is derived from an EMBL/GenBank/DDBJ whole genome shotgun (WGS) entry which is preliminary data.</text>
</comment>
<keyword evidence="1" id="KW-1133">Transmembrane helix</keyword>
<organism evidence="2">
    <name type="scientific">bioreactor metagenome</name>
    <dbReference type="NCBI Taxonomy" id="1076179"/>
    <lineage>
        <taxon>unclassified sequences</taxon>
        <taxon>metagenomes</taxon>
        <taxon>ecological metagenomes</taxon>
    </lineage>
</organism>
<gene>
    <name evidence="2" type="ORF">SDC9_131172</name>
</gene>
<dbReference type="AlphaFoldDB" id="A0A645D4H1"/>